<evidence type="ECO:0000313" key="1">
    <source>
        <dbReference type="EMBL" id="KAJ6643649.1"/>
    </source>
</evidence>
<gene>
    <name evidence="1" type="ORF">Bhyg_08612</name>
</gene>
<dbReference type="Proteomes" id="UP001151699">
    <property type="component" value="Chromosome B"/>
</dbReference>
<dbReference type="EMBL" id="WJQU01000002">
    <property type="protein sequence ID" value="KAJ6643649.1"/>
    <property type="molecule type" value="Genomic_DNA"/>
</dbReference>
<reference evidence="1" key="1">
    <citation type="submission" date="2022-07" db="EMBL/GenBank/DDBJ databases">
        <authorList>
            <person name="Trinca V."/>
            <person name="Uliana J.V.C."/>
            <person name="Torres T.T."/>
            <person name="Ward R.J."/>
            <person name="Monesi N."/>
        </authorList>
    </citation>
    <scope>NUCLEOTIDE SEQUENCE</scope>
    <source>
        <strain evidence="1">HSMRA1968</strain>
        <tissue evidence="1">Whole embryos</tissue>
    </source>
</reference>
<evidence type="ECO:0000313" key="2">
    <source>
        <dbReference type="Proteomes" id="UP001151699"/>
    </source>
</evidence>
<dbReference type="AlphaFoldDB" id="A0A9Q0S3R6"/>
<proteinExistence type="predicted"/>
<accession>A0A9Q0S3R6</accession>
<protein>
    <submittedName>
        <fullName evidence="1">Uncharacterized protein</fullName>
    </submittedName>
</protein>
<keyword evidence="2" id="KW-1185">Reference proteome</keyword>
<sequence length="268" mass="31330">MAVAVNLSEQCDDEKLISYPNIDKLMEAFALDLSKSIESFPYTVKFYINVISKIRTPVVGMFASIRILNKFLSVENCTLHTIVDDVGKRSYNRYNEVPDECEDRDRQSENYPVYDPSRSRATSKHITINRNEYLTLIFYLFKSYVEIYRTHDLLELLLANEVATTSDSNKQFNELREKAIRDRTQRIDYDKINWKQLRATDPIPQTPLQECRKVFLNASKFPKYQEDLHQLLKLKKLVGVTAVVEQEGSFKKFCEAVRGYLSIPDEKR</sequence>
<name>A0A9Q0S3R6_9DIPT</name>
<organism evidence="1 2">
    <name type="scientific">Pseudolycoriella hygida</name>
    <dbReference type="NCBI Taxonomy" id="35572"/>
    <lineage>
        <taxon>Eukaryota</taxon>
        <taxon>Metazoa</taxon>
        <taxon>Ecdysozoa</taxon>
        <taxon>Arthropoda</taxon>
        <taxon>Hexapoda</taxon>
        <taxon>Insecta</taxon>
        <taxon>Pterygota</taxon>
        <taxon>Neoptera</taxon>
        <taxon>Endopterygota</taxon>
        <taxon>Diptera</taxon>
        <taxon>Nematocera</taxon>
        <taxon>Sciaroidea</taxon>
        <taxon>Sciaridae</taxon>
        <taxon>Pseudolycoriella</taxon>
    </lineage>
</organism>
<comment type="caution">
    <text evidence="1">The sequence shown here is derived from an EMBL/GenBank/DDBJ whole genome shotgun (WGS) entry which is preliminary data.</text>
</comment>